<comment type="similarity">
    <text evidence="1">Belongs to the AfsR/DnrI/RedD regulatory family.</text>
</comment>
<dbReference type="GO" id="GO:0006355">
    <property type="term" value="P:regulation of DNA-templated transcription"/>
    <property type="evidence" value="ECO:0007669"/>
    <property type="project" value="InterPro"/>
</dbReference>
<evidence type="ECO:0000313" key="8">
    <source>
        <dbReference type="Proteomes" id="UP000612899"/>
    </source>
</evidence>
<feature type="domain" description="OmpR/PhoB-type" evidence="6">
    <location>
        <begin position="1"/>
        <end position="97"/>
    </location>
</feature>
<evidence type="ECO:0000256" key="3">
    <source>
        <dbReference type="ARBA" id="ARBA00023125"/>
    </source>
</evidence>
<dbReference type="InterPro" id="IPR016032">
    <property type="entry name" value="Sig_transdc_resp-reg_C-effctor"/>
</dbReference>
<evidence type="ECO:0000256" key="2">
    <source>
        <dbReference type="ARBA" id="ARBA00023015"/>
    </source>
</evidence>
<dbReference type="Gene3D" id="1.10.10.10">
    <property type="entry name" value="Winged helix-like DNA-binding domain superfamily/Winged helix DNA-binding domain"/>
    <property type="match status" value="1"/>
</dbReference>
<proteinExistence type="inferred from homology"/>
<feature type="DNA-binding region" description="OmpR/PhoB-type" evidence="5">
    <location>
        <begin position="1"/>
        <end position="97"/>
    </location>
</feature>
<dbReference type="GO" id="GO:0003677">
    <property type="term" value="F:DNA binding"/>
    <property type="evidence" value="ECO:0007669"/>
    <property type="project" value="UniProtKB-UniRule"/>
</dbReference>
<dbReference type="Proteomes" id="UP000612899">
    <property type="component" value="Unassembled WGS sequence"/>
</dbReference>
<dbReference type="CDD" id="cd15831">
    <property type="entry name" value="BTAD"/>
    <property type="match status" value="1"/>
</dbReference>
<dbReference type="SMART" id="SM00862">
    <property type="entry name" value="Trans_reg_C"/>
    <property type="match status" value="1"/>
</dbReference>
<dbReference type="InterPro" id="IPR005158">
    <property type="entry name" value="BTAD"/>
</dbReference>
<dbReference type="RefSeq" id="WP_203909226.1">
    <property type="nucleotide sequence ID" value="NZ_BONY01000018.1"/>
</dbReference>
<evidence type="ECO:0000313" key="7">
    <source>
        <dbReference type="EMBL" id="GIH05372.1"/>
    </source>
</evidence>
<dbReference type="PANTHER" id="PTHR35807">
    <property type="entry name" value="TRANSCRIPTIONAL REGULATOR REDD-RELATED"/>
    <property type="match status" value="1"/>
</dbReference>
<dbReference type="InterPro" id="IPR001867">
    <property type="entry name" value="OmpR/PhoB-type_DNA-bd"/>
</dbReference>
<dbReference type="SUPFAM" id="SSF46894">
    <property type="entry name" value="C-terminal effector domain of the bipartite response regulators"/>
    <property type="match status" value="1"/>
</dbReference>
<reference evidence="7" key="1">
    <citation type="submission" date="2021-01" db="EMBL/GenBank/DDBJ databases">
        <title>Whole genome shotgun sequence of Rhizocola hellebori NBRC 109834.</title>
        <authorList>
            <person name="Komaki H."/>
            <person name="Tamura T."/>
        </authorList>
    </citation>
    <scope>NUCLEOTIDE SEQUENCE</scope>
    <source>
        <strain evidence="7">NBRC 109834</strain>
    </source>
</reference>
<dbReference type="SMART" id="SM01043">
    <property type="entry name" value="BTAD"/>
    <property type="match status" value="1"/>
</dbReference>
<name>A0A8J3Q8P4_9ACTN</name>
<dbReference type="Gene3D" id="1.25.40.10">
    <property type="entry name" value="Tetratricopeptide repeat domain"/>
    <property type="match status" value="1"/>
</dbReference>
<evidence type="ECO:0000256" key="4">
    <source>
        <dbReference type="ARBA" id="ARBA00023163"/>
    </source>
</evidence>
<dbReference type="InterPro" id="IPR051677">
    <property type="entry name" value="AfsR-DnrI-RedD_regulator"/>
</dbReference>
<keyword evidence="3 5" id="KW-0238">DNA-binding</keyword>
<evidence type="ECO:0000256" key="1">
    <source>
        <dbReference type="ARBA" id="ARBA00005820"/>
    </source>
</evidence>
<dbReference type="EMBL" id="BONY01000018">
    <property type="protein sequence ID" value="GIH05372.1"/>
    <property type="molecule type" value="Genomic_DNA"/>
</dbReference>
<dbReference type="Pfam" id="PF03704">
    <property type="entry name" value="BTAD"/>
    <property type="match status" value="1"/>
</dbReference>
<organism evidence="7 8">
    <name type="scientific">Rhizocola hellebori</name>
    <dbReference type="NCBI Taxonomy" id="1392758"/>
    <lineage>
        <taxon>Bacteria</taxon>
        <taxon>Bacillati</taxon>
        <taxon>Actinomycetota</taxon>
        <taxon>Actinomycetes</taxon>
        <taxon>Micromonosporales</taxon>
        <taxon>Micromonosporaceae</taxon>
        <taxon>Rhizocola</taxon>
    </lineage>
</organism>
<comment type="caution">
    <text evidence="7">The sequence shown here is derived from an EMBL/GenBank/DDBJ whole genome shotgun (WGS) entry which is preliminary data.</text>
</comment>
<accession>A0A8J3Q8P4</accession>
<gene>
    <name evidence="7" type="ORF">Rhe02_34390</name>
</gene>
<keyword evidence="8" id="KW-1185">Reference proteome</keyword>
<dbReference type="SUPFAM" id="SSF48452">
    <property type="entry name" value="TPR-like"/>
    <property type="match status" value="1"/>
</dbReference>
<evidence type="ECO:0000256" key="5">
    <source>
        <dbReference type="PROSITE-ProRule" id="PRU01091"/>
    </source>
</evidence>
<protein>
    <recommendedName>
        <fullName evidence="6">OmpR/PhoB-type domain-containing protein</fullName>
    </recommendedName>
</protein>
<dbReference type="PROSITE" id="PS51755">
    <property type="entry name" value="OMPR_PHOB"/>
    <property type="match status" value="1"/>
</dbReference>
<dbReference type="GO" id="GO:0000160">
    <property type="term" value="P:phosphorelay signal transduction system"/>
    <property type="evidence" value="ECO:0007669"/>
    <property type="project" value="InterPro"/>
</dbReference>
<keyword evidence="2" id="KW-0805">Transcription regulation</keyword>
<sequence>MPAFLVLGPLEVRAADGEPTRLTRRKMRELLALLLLRPGAVIDVEEIVDALWGEAPPASARANLYSYVSDLRRVLAVAAPADEPRPSHTPNGYRLDLRTGECDAYMFEDLAAAGRRALRETRYPEAAENLFMALSLWRGKALQGIDTEFTAAFAARLDQTRLGAEEDYIDARLGLGQHEALAFELETLVRRNPLRERLWGQFMTALYRSGRRTDALRAYQKVCDVLDTELGIGPSTELRSLRHAIASGHQALLQPV</sequence>
<keyword evidence="4" id="KW-0804">Transcription</keyword>
<dbReference type="InterPro" id="IPR036388">
    <property type="entry name" value="WH-like_DNA-bd_sf"/>
</dbReference>
<dbReference type="InterPro" id="IPR011990">
    <property type="entry name" value="TPR-like_helical_dom_sf"/>
</dbReference>
<dbReference type="PANTHER" id="PTHR35807:SF1">
    <property type="entry name" value="TRANSCRIPTIONAL REGULATOR REDD"/>
    <property type="match status" value="1"/>
</dbReference>
<evidence type="ECO:0000259" key="6">
    <source>
        <dbReference type="PROSITE" id="PS51755"/>
    </source>
</evidence>
<dbReference type="Pfam" id="PF00486">
    <property type="entry name" value="Trans_reg_C"/>
    <property type="match status" value="1"/>
</dbReference>
<dbReference type="AlphaFoldDB" id="A0A8J3Q8P4"/>